<name>A0A653KT79_AERVE</name>
<comment type="similarity">
    <text evidence="2">Belongs to the NAD(P)-dependent epimerase/dehydratase family.</text>
</comment>
<dbReference type="SUPFAM" id="SSF51735">
    <property type="entry name" value="NAD(P)-binding Rossmann-fold domains"/>
    <property type="match status" value="1"/>
</dbReference>
<dbReference type="Gene3D" id="3.40.50.720">
    <property type="entry name" value="NAD(P)-binding Rossmann-like Domain"/>
    <property type="match status" value="1"/>
</dbReference>
<evidence type="ECO:0000259" key="3">
    <source>
        <dbReference type="Pfam" id="PF01370"/>
    </source>
</evidence>
<reference evidence="4 5" key="1">
    <citation type="submission" date="2019-10" db="EMBL/GenBank/DDBJ databases">
        <authorList>
            <person name="Karimi E."/>
        </authorList>
    </citation>
    <scope>NUCLEOTIDE SEQUENCE [LARGE SCALE GENOMIC DNA]</scope>
    <source>
        <strain evidence="4">Aeromonas sp. 8C</strain>
    </source>
</reference>
<sequence length="307" mass="34335">MVDELISSTTYLSKMKKILICGGSGFVGRHLIEVFQQHSFEIALLSRTYHAQFSHIKEFVFSEINDAEIKSIVCEYEPDLVIFLATQYDMGNIDSIVNVNIKLPLLIMDAISCLDISKRNLILTGSYWSFGSAGVSDAPLDNYAAAKLAIMEFAKTYSVHSNINIIELVLYGTYGSGDTRGKILDKILVSVKTGDTLNLSPGDQMLDLVHIDDVCDGFLIAVKMLLDAHQNNGYIESFSLSKNESVSICEIVKFISNFRDTSMLKIGAVGYREREVFIPVHVYQAIPKWSPKIRVYDYITQVLNDAE</sequence>
<dbReference type="Proteomes" id="UP000439123">
    <property type="component" value="Unassembled WGS sequence"/>
</dbReference>
<feature type="domain" description="NAD-dependent epimerase/dehydratase" evidence="3">
    <location>
        <begin position="18"/>
        <end position="224"/>
    </location>
</feature>
<evidence type="ECO:0000256" key="2">
    <source>
        <dbReference type="ARBA" id="ARBA00007637"/>
    </source>
</evidence>
<dbReference type="InterPro" id="IPR036291">
    <property type="entry name" value="NAD(P)-bd_dom_sf"/>
</dbReference>
<proteinExistence type="inferred from homology"/>
<gene>
    <name evidence="4" type="ORF">AERO8C_130029</name>
</gene>
<organism evidence="4 5">
    <name type="scientific">Aeromonas veronii</name>
    <dbReference type="NCBI Taxonomy" id="654"/>
    <lineage>
        <taxon>Bacteria</taxon>
        <taxon>Pseudomonadati</taxon>
        <taxon>Pseudomonadota</taxon>
        <taxon>Gammaproteobacteria</taxon>
        <taxon>Aeromonadales</taxon>
        <taxon>Aeromonadaceae</taxon>
        <taxon>Aeromonas</taxon>
    </lineage>
</organism>
<evidence type="ECO:0000313" key="5">
    <source>
        <dbReference type="Proteomes" id="UP000439123"/>
    </source>
</evidence>
<dbReference type="Pfam" id="PF01370">
    <property type="entry name" value="Epimerase"/>
    <property type="match status" value="1"/>
</dbReference>
<dbReference type="EMBL" id="CABWLC010000005">
    <property type="protein sequence ID" value="VXA82442.1"/>
    <property type="molecule type" value="Genomic_DNA"/>
</dbReference>
<dbReference type="RefSeq" id="WP_159158479.1">
    <property type="nucleotide sequence ID" value="NZ_JAAKUO010000002.1"/>
</dbReference>
<keyword evidence="4" id="KW-0560">Oxidoreductase</keyword>
<dbReference type="EC" id="1.1.1.341" evidence="4"/>
<evidence type="ECO:0000256" key="1">
    <source>
        <dbReference type="ARBA" id="ARBA00005125"/>
    </source>
</evidence>
<dbReference type="GO" id="GO:0016491">
    <property type="term" value="F:oxidoreductase activity"/>
    <property type="evidence" value="ECO:0007669"/>
    <property type="project" value="UniProtKB-KW"/>
</dbReference>
<dbReference type="PANTHER" id="PTHR43000">
    <property type="entry name" value="DTDP-D-GLUCOSE 4,6-DEHYDRATASE-RELATED"/>
    <property type="match status" value="1"/>
</dbReference>
<accession>A0A653KT79</accession>
<dbReference type="AlphaFoldDB" id="A0A653KT79"/>
<evidence type="ECO:0000313" key="4">
    <source>
        <dbReference type="EMBL" id="VXA82442.1"/>
    </source>
</evidence>
<comment type="pathway">
    <text evidence="1">Bacterial outer membrane biogenesis; LPS O-antigen biosynthesis.</text>
</comment>
<dbReference type="InterPro" id="IPR001509">
    <property type="entry name" value="Epimerase_deHydtase"/>
</dbReference>
<protein>
    <submittedName>
        <fullName evidence="4">Putative CDP-abequose synthase</fullName>
        <ecNumber evidence="4">1.1.1.341</ecNumber>
    </submittedName>
</protein>